<keyword evidence="8" id="KW-1185">Reference proteome</keyword>
<keyword evidence="2" id="KW-0479">Metal-binding</keyword>
<evidence type="ECO:0000256" key="4">
    <source>
        <dbReference type="ARBA" id="ARBA00033738"/>
    </source>
</evidence>
<dbReference type="Pfam" id="PF22277">
    <property type="entry name" value="EncFtn-like"/>
    <property type="match status" value="1"/>
</dbReference>
<reference evidence="8" key="2">
    <citation type="journal article" date="2016" name="Int. J. Syst. Evol. Microbiol.">
        <title>Caldimicrobium thiodismutans sp. nov., a sulfur-disproportionating bacterium isolated from a hot spring.</title>
        <authorList>
            <person name="Kojima H."/>
            <person name="Umezawa K."/>
            <person name="Fukui M."/>
        </authorList>
    </citation>
    <scope>NUCLEOTIDE SEQUENCE [LARGE SCALE GENOMIC DNA]</scope>
    <source>
        <strain evidence="8">TF1</strain>
    </source>
</reference>
<dbReference type="GO" id="GO:0140737">
    <property type="term" value="C:encapsulin nanocompartment"/>
    <property type="evidence" value="ECO:0007669"/>
    <property type="project" value="UniProtKB-SubCell"/>
</dbReference>
<dbReference type="KEGG" id="cthi:THC_1006"/>
<dbReference type="AlphaFoldDB" id="A0A0U5AXM2"/>
<accession>A0A0U5AXM2</accession>
<comment type="subcellular location">
    <subcellularLocation>
        <location evidence="4">Encapsulin nanocompartment</location>
    </subcellularLocation>
</comment>
<dbReference type="Proteomes" id="UP000068196">
    <property type="component" value="Chromosome"/>
</dbReference>
<feature type="coiled-coil region" evidence="6">
    <location>
        <begin position="71"/>
        <end position="98"/>
    </location>
</feature>
<keyword evidence="6" id="KW-0175">Coiled coil</keyword>
<evidence type="ECO:0000256" key="1">
    <source>
        <dbReference type="ARBA" id="ARBA00022434"/>
    </source>
</evidence>
<dbReference type="RefSeq" id="WP_068514230.1">
    <property type="nucleotide sequence ID" value="NZ_AP014945.1"/>
</dbReference>
<sequence length="99" mass="11529">MLSKIPFDLERIDEEDLDRQILRIAIVAELDAINLYEQLASLTEDENLRAVLLDVAREEKTHVGEFMEMLLRKDDEQVEELEAGREEVEEILEGEEEAE</sequence>
<dbReference type="STRING" id="1653476.THC_1006"/>
<dbReference type="InterPro" id="IPR051429">
    <property type="entry name" value="Encapsulin_nc"/>
</dbReference>
<dbReference type="OrthoDB" id="1726426at2"/>
<keyword evidence="5" id="KW-1284">Encapsulin nanocompartment</keyword>
<keyword evidence="1" id="KW-0409">Iron storage</keyword>
<name>A0A0U5AXM2_9BACT</name>
<dbReference type="Gene3D" id="6.10.140.1960">
    <property type="match status" value="1"/>
</dbReference>
<evidence type="ECO:0000256" key="2">
    <source>
        <dbReference type="ARBA" id="ARBA00022723"/>
    </source>
</evidence>
<keyword evidence="3" id="KW-0408">Iron</keyword>
<proteinExistence type="predicted"/>
<dbReference type="SUPFAM" id="SSF47240">
    <property type="entry name" value="Ferritin-like"/>
    <property type="match status" value="1"/>
</dbReference>
<dbReference type="InterPro" id="IPR009078">
    <property type="entry name" value="Ferritin-like_SF"/>
</dbReference>
<dbReference type="PATRIC" id="fig|1653476.3.peg.1053"/>
<gene>
    <name evidence="7" type="ORF">THC_1006</name>
</gene>
<dbReference type="EMBL" id="AP014945">
    <property type="protein sequence ID" value="BAU23390.1"/>
    <property type="molecule type" value="Genomic_DNA"/>
</dbReference>
<evidence type="ECO:0000313" key="8">
    <source>
        <dbReference type="Proteomes" id="UP000068196"/>
    </source>
</evidence>
<evidence type="ECO:0000256" key="5">
    <source>
        <dbReference type="ARBA" id="ARBA00033787"/>
    </source>
</evidence>
<dbReference type="GO" id="GO:0006879">
    <property type="term" value="P:intracellular iron ion homeostasis"/>
    <property type="evidence" value="ECO:0007669"/>
    <property type="project" value="UniProtKB-KW"/>
</dbReference>
<evidence type="ECO:0000256" key="6">
    <source>
        <dbReference type="SAM" id="Coils"/>
    </source>
</evidence>
<organism evidence="7 8">
    <name type="scientific">Caldimicrobium thiodismutans</name>
    <dbReference type="NCBI Taxonomy" id="1653476"/>
    <lineage>
        <taxon>Bacteria</taxon>
        <taxon>Pseudomonadati</taxon>
        <taxon>Thermodesulfobacteriota</taxon>
        <taxon>Thermodesulfobacteria</taxon>
        <taxon>Thermodesulfobacteriales</taxon>
        <taxon>Thermodesulfobacteriaceae</taxon>
        <taxon>Caldimicrobium</taxon>
    </lineage>
</organism>
<evidence type="ECO:0000256" key="3">
    <source>
        <dbReference type="ARBA" id="ARBA00023004"/>
    </source>
</evidence>
<evidence type="ECO:0000313" key="7">
    <source>
        <dbReference type="EMBL" id="BAU23390.1"/>
    </source>
</evidence>
<reference evidence="7 8" key="1">
    <citation type="journal article" date="2016" name="Int. J. Syst. Evol. Microbiol.">
        <title>Caldimicrobium thiodismutans sp. nov., a sulfur-disproportionating bacterium isolated from a hot spring, and emended description of the genus Caldimicrobium.</title>
        <authorList>
            <person name="Kojima H."/>
            <person name="Umezawa K."/>
            <person name="Fukui M."/>
        </authorList>
    </citation>
    <scope>NUCLEOTIDE SEQUENCE [LARGE SCALE GENOMIC DNA]</scope>
    <source>
        <strain evidence="7 8">TF1</strain>
    </source>
</reference>
<dbReference type="PANTHER" id="PTHR37165:SF1">
    <property type="entry name" value="TYPE 1 ENCAPSULIN SHELL PROTEIN"/>
    <property type="match status" value="1"/>
</dbReference>
<dbReference type="InterPro" id="IPR054581">
    <property type="entry name" value="EncFtn-like"/>
</dbReference>
<dbReference type="GO" id="GO:0046872">
    <property type="term" value="F:metal ion binding"/>
    <property type="evidence" value="ECO:0007669"/>
    <property type="project" value="UniProtKB-KW"/>
</dbReference>
<dbReference type="PANTHER" id="PTHR37165">
    <property type="entry name" value="PEPTIDASE U56 FAMILY"/>
    <property type="match status" value="1"/>
</dbReference>
<protein>
    <submittedName>
        <fullName evidence="7">Rubrerythrin</fullName>
    </submittedName>
</protein>